<protein>
    <submittedName>
        <fullName evidence="1">Uncharacterized protein</fullName>
    </submittedName>
</protein>
<dbReference type="AlphaFoldDB" id="A0A8X7ZK59"/>
<evidence type="ECO:0000313" key="2">
    <source>
        <dbReference type="Proteomes" id="UP000886885"/>
    </source>
</evidence>
<name>A0A8X7ZK59_POPTO</name>
<dbReference type="EMBL" id="JAAWWB010000016">
    <property type="protein sequence ID" value="KAG6764830.1"/>
    <property type="molecule type" value="Genomic_DNA"/>
</dbReference>
<dbReference type="Proteomes" id="UP000886885">
    <property type="component" value="Chromosome 8D"/>
</dbReference>
<comment type="caution">
    <text evidence="1">The sequence shown here is derived from an EMBL/GenBank/DDBJ whole genome shotgun (WGS) entry which is preliminary data.</text>
</comment>
<reference evidence="1" key="1">
    <citation type="journal article" date="2020" name="bioRxiv">
        <title>Hybrid origin of Populus tomentosa Carr. identified through genome sequencing and phylogenomic analysis.</title>
        <authorList>
            <person name="An X."/>
            <person name="Gao K."/>
            <person name="Chen Z."/>
            <person name="Li J."/>
            <person name="Yang X."/>
            <person name="Yang X."/>
            <person name="Zhou J."/>
            <person name="Guo T."/>
            <person name="Zhao T."/>
            <person name="Huang S."/>
            <person name="Miao D."/>
            <person name="Khan W.U."/>
            <person name="Rao P."/>
            <person name="Ye M."/>
            <person name="Lei B."/>
            <person name="Liao W."/>
            <person name="Wang J."/>
            <person name="Ji L."/>
            <person name="Li Y."/>
            <person name="Guo B."/>
            <person name="Mustafa N.S."/>
            <person name="Li S."/>
            <person name="Yun Q."/>
            <person name="Keller S.R."/>
            <person name="Mao J."/>
            <person name="Zhang R."/>
            <person name="Strauss S.H."/>
        </authorList>
    </citation>
    <scope>NUCLEOTIDE SEQUENCE</scope>
    <source>
        <strain evidence="1">GM15</strain>
        <tissue evidence="1">Leaf</tissue>
    </source>
</reference>
<gene>
    <name evidence="1" type="ORF">POTOM_032318</name>
</gene>
<proteinExistence type="predicted"/>
<organism evidence="1 2">
    <name type="scientific">Populus tomentosa</name>
    <name type="common">Chinese white poplar</name>
    <dbReference type="NCBI Taxonomy" id="118781"/>
    <lineage>
        <taxon>Eukaryota</taxon>
        <taxon>Viridiplantae</taxon>
        <taxon>Streptophyta</taxon>
        <taxon>Embryophyta</taxon>
        <taxon>Tracheophyta</taxon>
        <taxon>Spermatophyta</taxon>
        <taxon>Magnoliopsida</taxon>
        <taxon>eudicotyledons</taxon>
        <taxon>Gunneridae</taxon>
        <taxon>Pentapetalae</taxon>
        <taxon>rosids</taxon>
        <taxon>fabids</taxon>
        <taxon>Malpighiales</taxon>
        <taxon>Salicaceae</taxon>
        <taxon>Saliceae</taxon>
        <taxon>Populus</taxon>
    </lineage>
</organism>
<sequence length="95" mass="10730">MAASSYHEGNLQTKLQLLDSMLQFLTSFMEILLLDKGFEDAKHVIEALDSKGVSAIRAVSFCWGGETSFSPYCHTILINHNLLKLRLSYMLNHIL</sequence>
<accession>A0A8X7ZK59</accession>
<dbReference type="OrthoDB" id="1745828at2759"/>
<evidence type="ECO:0000313" key="1">
    <source>
        <dbReference type="EMBL" id="KAG6764830.1"/>
    </source>
</evidence>
<keyword evidence="2" id="KW-1185">Reference proteome</keyword>